<accession>A0A158H5A9</accession>
<gene>
    <name evidence="1" type="ORF">AWB69_03891</name>
</gene>
<organism evidence="1 2">
    <name type="scientific">Caballeronia udeis</name>
    <dbReference type="NCBI Taxonomy" id="1232866"/>
    <lineage>
        <taxon>Bacteria</taxon>
        <taxon>Pseudomonadati</taxon>
        <taxon>Pseudomonadota</taxon>
        <taxon>Betaproteobacteria</taxon>
        <taxon>Burkholderiales</taxon>
        <taxon>Burkholderiaceae</taxon>
        <taxon>Caballeronia</taxon>
    </lineage>
</organism>
<protein>
    <submittedName>
        <fullName evidence="1">Uncharacterized protein</fullName>
    </submittedName>
</protein>
<dbReference type="Proteomes" id="UP000054683">
    <property type="component" value="Unassembled WGS sequence"/>
</dbReference>
<proteinExistence type="predicted"/>
<sequence length="57" mass="6285">MDTKEPTPEASRALIRAAGETLELICRLRGVDIEELSDDELGEFFSHALGDNIVGPW</sequence>
<dbReference type="EMBL" id="FCOK02000025">
    <property type="protein sequence ID" value="SAL39337.1"/>
    <property type="molecule type" value="Genomic_DNA"/>
</dbReference>
<evidence type="ECO:0000313" key="1">
    <source>
        <dbReference type="EMBL" id="SAL39337.1"/>
    </source>
</evidence>
<dbReference type="RefSeq" id="WP_156528899.1">
    <property type="nucleotide sequence ID" value="NZ_FCOK02000025.1"/>
</dbReference>
<reference evidence="1 2" key="1">
    <citation type="submission" date="2016-01" db="EMBL/GenBank/DDBJ databases">
        <authorList>
            <person name="Oliw E.H."/>
        </authorList>
    </citation>
    <scope>NUCLEOTIDE SEQUENCE [LARGE SCALE GENOMIC DNA]</scope>
    <source>
        <strain evidence="1">LMG 27134</strain>
    </source>
</reference>
<dbReference type="OrthoDB" id="9135755at2"/>
<dbReference type="AlphaFoldDB" id="A0A158H5A9"/>
<evidence type="ECO:0000313" key="2">
    <source>
        <dbReference type="Proteomes" id="UP000054683"/>
    </source>
</evidence>
<name>A0A158H5A9_9BURK</name>